<evidence type="ECO:0000313" key="1">
    <source>
        <dbReference type="EMBL" id="CAH6719924.1"/>
    </source>
</evidence>
<sequence>MIDLEDLVYGETHDCQLFNDAIAYLRLLTAYKCYEVVDLDSDVGKFRKYVKHGTRRFVTFVETMKEHNIETIDFDVPLDILLVWNVVLLYPSISDEIFSSIGYKLPPFPLSEISTRGDFELDYDPAGFEEYMEPFECQEDNKVPIYCPVCKELIDEVDVEDQITSDRCSCDYPVSETSLKWMFLKSQCEDLEDGICELVKHSEIQDVSEFMEFNSLQNDPIVIRASRFRILQFTPLLYFPMDLPSLVHDFSRFYTYYFDLDLASDLSQSVALYNGLQYWLNFKQLNFKKTPTLELEFFWQVELLCHEYKREVEEGDYLETAKSYREKFDHDLSLCPCITCSKTRGPYNKIPGLYQSLEKGFTNSHFYRTIEN</sequence>
<proteinExistence type="predicted"/>
<accession>A0ACA9Y4K0</accession>
<gene>
    <name evidence="1" type="ORF">CLIB1444_03S00518</name>
</gene>
<evidence type="ECO:0000313" key="2">
    <source>
        <dbReference type="Proteomes" id="UP001152531"/>
    </source>
</evidence>
<protein>
    <submittedName>
        <fullName evidence="1">Uncharacterized protein</fullName>
    </submittedName>
</protein>
<comment type="caution">
    <text evidence="1">The sequence shown here is derived from an EMBL/GenBank/DDBJ whole genome shotgun (WGS) entry which is preliminary data.</text>
</comment>
<name>A0ACA9Y4K0_9ASCO</name>
<organism evidence="1 2">
    <name type="scientific">[Candida] jaroonii</name>
    <dbReference type="NCBI Taxonomy" id="467808"/>
    <lineage>
        <taxon>Eukaryota</taxon>
        <taxon>Fungi</taxon>
        <taxon>Dikarya</taxon>
        <taxon>Ascomycota</taxon>
        <taxon>Saccharomycotina</taxon>
        <taxon>Pichiomycetes</taxon>
        <taxon>Debaryomycetaceae</taxon>
        <taxon>Yamadazyma</taxon>
    </lineage>
</organism>
<reference evidence="1" key="1">
    <citation type="submission" date="2022-06" db="EMBL/GenBank/DDBJ databases">
        <authorList>
            <person name="Legras J.-L."/>
            <person name="Devillers H."/>
            <person name="Grondin C."/>
        </authorList>
    </citation>
    <scope>NUCLEOTIDE SEQUENCE</scope>
    <source>
        <strain evidence="1">CLIB 1444</strain>
    </source>
</reference>
<dbReference type="Proteomes" id="UP001152531">
    <property type="component" value="Unassembled WGS sequence"/>
</dbReference>
<dbReference type="EMBL" id="CALSDN010000003">
    <property type="protein sequence ID" value="CAH6719924.1"/>
    <property type="molecule type" value="Genomic_DNA"/>
</dbReference>
<keyword evidence="2" id="KW-1185">Reference proteome</keyword>